<feature type="transmembrane region" description="Helical" evidence="2">
    <location>
        <begin position="6"/>
        <end position="30"/>
    </location>
</feature>
<sequence length="166" mass="17482">MSPEILVLSSAAAIPLLIIAFGIVGAKLLVRRALARKAASGARGFETDVDPKILRALSELRTSFTAGARPLARADASSALSPQAADALAAISEARLELGVRYLLKAKAALGKDLPSSPTEELAIQALEHRLRNYKSRLAAREASEAPAESEDQSAENRASRTPTTP</sequence>
<keyword evidence="2" id="KW-0472">Membrane</keyword>
<comment type="caution">
    <text evidence="3">The sequence shown here is derived from an EMBL/GenBank/DDBJ whole genome shotgun (WGS) entry which is preliminary data.</text>
</comment>
<evidence type="ECO:0000256" key="2">
    <source>
        <dbReference type="SAM" id="Phobius"/>
    </source>
</evidence>
<dbReference type="AlphaFoldDB" id="A0A933VX70"/>
<evidence type="ECO:0000256" key="1">
    <source>
        <dbReference type="SAM" id="MobiDB-lite"/>
    </source>
</evidence>
<dbReference type="EMBL" id="JACRJB010000074">
    <property type="protein sequence ID" value="MBI5132919.1"/>
    <property type="molecule type" value="Genomic_DNA"/>
</dbReference>
<evidence type="ECO:0000313" key="3">
    <source>
        <dbReference type="EMBL" id="MBI5132919.1"/>
    </source>
</evidence>
<name>A0A933VX70_RHOPL</name>
<protein>
    <submittedName>
        <fullName evidence="3">Uncharacterized protein</fullName>
    </submittedName>
</protein>
<keyword evidence="2" id="KW-1133">Transmembrane helix</keyword>
<reference evidence="3" key="1">
    <citation type="submission" date="2020-07" db="EMBL/GenBank/DDBJ databases">
        <title>Huge and variable diversity of episymbiotic CPR bacteria and DPANN archaea in groundwater ecosystems.</title>
        <authorList>
            <person name="He C.Y."/>
            <person name="Keren R."/>
            <person name="Whittaker M."/>
            <person name="Farag I.F."/>
            <person name="Doudna J."/>
            <person name="Cate J.H.D."/>
            <person name="Banfield J.F."/>
        </authorList>
    </citation>
    <scope>NUCLEOTIDE SEQUENCE</scope>
    <source>
        <strain evidence="3">NC_groundwater_1818_Pr3_B-0.1um_66_35</strain>
    </source>
</reference>
<proteinExistence type="predicted"/>
<evidence type="ECO:0000313" key="4">
    <source>
        <dbReference type="Proteomes" id="UP000782519"/>
    </source>
</evidence>
<keyword evidence="2" id="KW-0812">Transmembrane</keyword>
<organism evidence="3 4">
    <name type="scientific">Rhodopseudomonas palustris</name>
    <dbReference type="NCBI Taxonomy" id="1076"/>
    <lineage>
        <taxon>Bacteria</taxon>
        <taxon>Pseudomonadati</taxon>
        <taxon>Pseudomonadota</taxon>
        <taxon>Alphaproteobacteria</taxon>
        <taxon>Hyphomicrobiales</taxon>
        <taxon>Nitrobacteraceae</taxon>
        <taxon>Rhodopseudomonas</taxon>
    </lineage>
</organism>
<dbReference type="Proteomes" id="UP000782519">
    <property type="component" value="Unassembled WGS sequence"/>
</dbReference>
<feature type="region of interest" description="Disordered" evidence="1">
    <location>
        <begin position="138"/>
        <end position="166"/>
    </location>
</feature>
<accession>A0A933VX70</accession>
<gene>
    <name evidence="3" type="ORF">HZA66_26060</name>
</gene>